<dbReference type="InterPro" id="IPR008271">
    <property type="entry name" value="Ser/Thr_kinase_AS"/>
</dbReference>
<dbReference type="AlphaFoldDB" id="A0AAW1REH6"/>
<dbReference type="EMBL" id="JALJOU010000042">
    <property type="protein sequence ID" value="KAK9832049.1"/>
    <property type="molecule type" value="Genomic_DNA"/>
</dbReference>
<evidence type="ECO:0000313" key="13">
    <source>
        <dbReference type="Proteomes" id="UP001445335"/>
    </source>
</evidence>
<dbReference type="InterPro" id="IPR000719">
    <property type="entry name" value="Prot_kinase_dom"/>
</dbReference>
<reference evidence="12 13" key="1">
    <citation type="journal article" date="2024" name="Nat. Commun.">
        <title>Phylogenomics reveals the evolutionary origins of lichenization in chlorophyte algae.</title>
        <authorList>
            <person name="Puginier C."/>
            <person name="Libourel C."/>
            <person name="Otte J."/>
            <person name="Skaloud P."/>
            <person name="Haon M."/>
            <person name="Grisel S."/>
            <person name="Petersen M."/>
            <person name="Berrin J.G."/>
            <person name="Delaux P.M."/>
            <person name="Dal Grande F."/>
            <person name="Keller J."/>
        </authorList>
    </citation>
    <scope>NUCLEOTIDE SEQUENCE [LARGE SCALE GENOMIC DNA]</scope>
    <source>
        <strain evidence="12 13">SAG 245.80</strain>
    </source>
</reference>
<feature type="domain" description="Protein kinase" evidence="11">
    <location>
        <begin position="452"/>
        <end position="692"/>
    </location>
</feature>
<evidence type="ECO:0000256" key="5">
    <source>
        <dbReference type="ARBA" id="ARBA00022840"/>
    </source>
</evidence>
<comment type="caution">
    <text evidence="12">The sequence shown here is derived from an EMBL/GenBank/DDBJ whole genome shotgun (WGS) entry which is preliminary data.</text>
</comment>
<dbReference type="PANTHER" id="PTHR24350">
    <property type="entry name" value="SERINE/THREONINE-PROTEIN KINASE IAL-RELATED"/>
    <property type="match status" value="1"/>
</dbReference>
<keyword evidence="1" id="KW-0723">Serine/threonine-protein kinase</keyword>
<keyword evidence="5 7" id="KW-0067">ATP-binding</keyword>
<feature type="binding site" evidence="7 9">
    <location>
        <position position="480"/>
    </location>
    <ligand>
        <name>ATP</name>
        <dbReference type="ChEBI" id="CHEBI:30616"/>
    </ligand>
</feature>
<feature type="region of interest" description="Disordered" evidence="10">
    <location>
        <begin position="368"/>
        <end position="435"/>
    </location>
</feature>
<dbReference type="Pfam" id="PF00069">
    <property type="entry name" value="Pkinase"/>
    <property type="match status" value="2"/>
</dbReference>
<accession>A0AAW1REH6</accession>
<dbReference type="PROSITE" id="PS50011">
    <property type="entry name" value="PROTEIN_KINASE_DOM"/>
    <property type="match status" value="2"/>
</dbReference>
<dbReference type="InterPro" id="IPR030616">
    <property type="entry name" value="Aur-like"/>
</dbReference>
<dbReference type="GO" id="GO:0005524">
    <property type="term" value="F:ATP binding"/>
    <property type="evidence" value="ECO:0007669"/>
    <property type="project" value="UniProtKB-UniRule"/>
</dbReference>
<dbReference type="InterPro" id="IPR011009">
    <property type="entry name" value="Kinase-like_dom_sf"/>
</dbReference>
<evidence type="ECO:0000259" key="11">
    <source>
        <dbReference type="PROSITE" id="PS50011"/>
    </source>
</evidence>
<proteinExistence type="predicted"/>
<dbReference type="PROSITE" id="PS00107">
    <property type="entry name" value="PROTEIN_KINASE_ATP"/>
    <property type="match status" value="1"/>
</dbReference>
<keyword evidence="3 7" id="KW-0547">Nucleotide-binding</keyword>
<feature type="active site" description="Proton acceptor" evidence="6">
    <location>
        <position position="573"/>
    </location>
</feature>
<dbReference type="Gene3D" id="1.10.510.10">
    <property type="entry name" value="Transferase(Phosphotransferase) domain 1"/>
    <property type="match status" value="2"/>
</dbReference>
<evidence type="ECO:0000256" key="9">
    <source>
        <dbReference type="PROSITE-ProRule" id="PRU10141"/>
    </source>
</evidence>
<dbReference type="GO" id="GO:0004674">
    <property type="term" value="F:protein serine/threonine kinase activity"/>
    <property type="evidence" value="ECO:0007669"/>
    <property type="project" value="UniProtKB-KW"/>
</dbReference>
<evidence type="ECO:0000256" key="6">
    <source>
        <dbReference type="PIRSR" id="PIRSR630616-1"/>
    </source>
</evidence>
<dbReference type="PROSITE" id="PS00108">
    <property type="entry name" value="PROTEIN_KINASE_ST"/>
    <property type="match status" value="2"/>
</dbReference>
<dbReference type="InterPro" id="IPR017441">
    <property type="entry name" value="Protein_kinase_ATP_BS"/>
</dbReference>
<protein>
    <recommendedName>
        <fullName evidence="11">Protein kinase domain-containing protein</fullName>
    </recommendedName>
</protein>
<evidence type="ECO:0000256" key="3">
    <source>
        <dbReference type="ARBA" id="ARBA00022741"/>
    </source>
</evidence>
<evidence type="ECO:0000256" key="2">
    <source>
        <dbReference type="ARBA" id="ARBA00022679"/>
    </source>
</evidence>
<evidence type="ECO:0000256" key="1">
    <source>
        <dbReference type="ARBA" id="ARBA00022527"/>
    </source>
</evidence>
<evidence type="ECO:0000256" key="8">
    <source>
        <dbReference type="PIRSR" id="PIRSR630616-3"/>
    </source>
</evidence>
<feature type="cross-link" description="Glycyl lysine isopeptide (Lys-Gly) (interchain with G-Cter in SUMO2)" evidence="8">
    <location>
        <position position="575"/>
    </location>
</feature>
<evidence type="ECO:0000313" key="12">
    <source>
        <dbReference type="EMBL" id="KAK9832049.1"/>
    </source>
</evidence>
<feature type="compositionally biased region" description="Low complexity" evidence="10">
    <location>
        <begin position="368"/>
        <end position="384"/>
    </location>
</feature>
<gene>
    <name evidence="12" type="ORF">WJX81_002111</name>
</gene>
<evidence type="ECO:0000256" key="10">
    <source>
        <dbReference type="SAM" id="MobiDB-lite"/>
    </source>
</evidence>
<dbReference type="Proteomes" id="UP001445335">
    <property type="component" value="Unassembled WGS sequence"/>
</dbReference>
<keyword evidence="2" id="KW-0808">Transferase</keyword>
<feature type="compositionally biased region" description="Low complexity" evidence="10">
    <location>
        <begin position="416"/>
        <end position="435"/>
    </location>
</feature>
<keyword evidence="4" id="KW-0418">Kinase</keyword>
<feature type="binding site" evidence="7">
    <location>
        <position position="592"/>
    </location>
    <ligand>
        <name>ATP</name>
        <dbReference type="ChEBI" id="CHEBI:30616"/>
    </ligand>
</feature>
<name>A0AAW1REH6_9CHLO</name>
<sequence length="903" mass="95648">MLACTITTLPGVHGAAGGGIVADGPSAPAPGARDVSLLHVGTVDVLFPGSPASPLQPVPLPLGPAYNTSTGFAAAWNVSATLTLDAPMPLRANESAVGAVVRALGTAFYPSGALFELSYVVAAGGNTSGVACGLAQPGFCVNLLFLLQDEGLVAAFNQTLAGWNAASAGVLPPAAASLAGAFKDAAEQLGTHMTRMDVSQADVLRMPLTAPVLTFASDIPLRTDIMVLRLAGAHMLPFEGWKDQATLGALKRALANIAIFVDLFAALPYVDLGITFDFFQSLQLPVDTPGWQPFAPQMQKDLKKAGVPAESVTIMSVNSTTPENLAAAAASSPATSSDAALTASVSAAVDLTKALTDSMTKTLQALNASNSSPASLSGPASPGARVPAYQLPPTQEAQLRPSENAISGGQGALVDSQGKSWQSSSLSSVPSSAGPSAAMIEEDSITICHHEDGSDFLLGQGSFGEVYKALRNNVQECAVKRLRNVNKTELANFQREVQIMQQCSFDRNIVQFYGFCPSPPMLVLEFMEGGDLWSALRGADNAEMRWYARGRSLALDVARGLHFLHEHKIVHADIKSKNVLLSAGRQTAKIADVGLARYIMHTHVATASVPMGTFAYAAPELLLGQRCDTKVDLYSLGVVIWELVTGQMPERGRLRKPIAPAECPAVIAELIEACLTHEPAARPSARQVYDRLMSSPIGAPPGMKTAATAPPGGAAPSCSGSNGTIKPSFGWSSRMASSDEGGQVELYAVIDDNSHIYLVMEYCRGGDLFKQLAARGGCLEEAWVIAPLLRLLVALHARRILHRDIKPENIFLTQGMTFKLGDLGLAIQGDRELPFTRSGTLDYMAPEACILAYECIVGRPPFEVKDERETASRIMYSDHIDFPARHSRVWGDFVRSSTAMKKQ</sequence>
<dbReference type="SUPFAM" id="SSF56112">
    <property type="entry name" value="Protein kinase-like (PK-like)"/>
    <property type="match status" value="2"/>
</dbReference>
<feature type="domain" description="Protein kinase" evidence="11">
    <location>
        <begin position="689"/>
        <end position="903"/>
    </location>
</feature>
<dbReference type="SMART" id="SM00220">
    <property type="entry name" value="S_TKc"/>
    <property type="match status" value="1"/>
</dbReference>
<organism evidence="12 13">
    <name type="scientific">Elliptochloris bilobata</name>
    <dbReference type="NCBI Taxonomy" id="381761"/>
    <lineage>
        <taxon>Eukaryota</taxon>
        <taxon>Viridiplantae</taxon>
        <taxon>Chlorophyta</taxon>
        <taxon>core chlorophytes</taxon>
        <taxon>Trebouxiophyceae</taxon>
        <taxon>Trebouxiophyceae incertae sedis</taxon>
        <taxon>Elliptochloris clade</taxon>
        <taxon>Elliptochloris</taxon>
    </lineage>
</organism>
<evidence type="ECO:0000256" key="7">
    <source>
        <dbReference type="PIRSR" id="PIRSR630616-2"/>
    </source>
</evidence>
<evidence type="ECO:0000256" key="4">
    <source>
        <dbReference type="ARBA" id="ARBA00022777"/>
    </source>
</evidence>
<keyword evidence="13" id="KW-1185">Reference proteome</keyword>